<feature type="compositionally biased region" description="Pro residues" evidence="1">
    <location>
        <begin position="98"/>
        <end position="107"/>
    </location>
</feature>
<sequence length="307" mass="33208">MNRTPDRTTRSRPVAEPVELATLRGWLRAAKANMLLSTLTKRANGDGRPEYKISECTLRQALDGRLPTLNTTLAFARGAGADQKKAEQLWRAADRAVNPPPRRPAPHVPGAFTTPDGLVRAMNRVRATASHTSLRALADRAGPGLSRSTLHRLLSGDQIPTAGQLAAFAAACDAGEAATAALLAGHRRIIDGPPRPFPYGCAQAEWAAERRYRDDAARPWLTEPEELGWDDQQRHDEVEAAFRRWAADTEALLDELETDQHPATAGRSAAACGPRAGLVAIAARAQPVYDTWIGRPPALAEPNPDQP</sequence>
<protein>
    <recommendedName>
        <fullName evidence="4">Helix-turn-helix protein</fullName>
    </recommendedName>
</protein>
<keyword evidence="3" id="KW-1185">Reference proteome</keyword>
<accession>A0ABQ3TQ67</accession>
<dbReference type="Pfam" id="PF13560">
    <property type="entry name" value="HTH_31"/>
    <property type="match status" value="1"/>
</dbReference>
<feature type="region of interest" description="Disordered" evidence="1">
    <location>
        <begin position="96"/>
        <end position="115"/>
    </location>
</feature>
<reference evidence="3" key="1">
    <citation type="submission" date="2023-07" db="EMBL/GenBank/DDBJ databases">
        <title>Whole genome shotgun sequence of Streptomyces spororaveus NBRC 15456.</title>
        <authorList>
            <person name="Komaki H."/>
            <person name="Tamura T."/>
        </authorList>
    </citation>
    <scope>NUCLEOTIDE SEQUENCE [LARGE SCALE GENOMIC DNA]</scope>
    <source>
        <strain evidence="3">NBRC 15456</strain>
    </source>
</reference>
<name>A0ABQ3TQ67_9ACTN</name>
<organism evidence="2 3">
    <name type="scientific">Streptomyces spororaveus</name>
    <dbReference type="NCBI Taxonomy" id="284039"/>
    <lineage>
        <taxon>Bacteria</taxon>
        <taxon>Bacillati</taxon>
        <taxon>Actinomycetota</taxon>
        <taxon>Actinomycetes</taxon>
        <taxon>Kitasatosporales</taxon>
        <taxon>Streptomycetaceae</taxon>
        <taxon>Streptomyces</taxon>
    </lineage>
</organism>
<evidence type="ECO:0000313" key="2">
    <source>
        <dbReference type="EMBL" id="GHI82550.1"/>
    </source>
</evidence>
<proteinExistence type="predicted"/>
<dbReference type="Proteomes" id="UP000608522">
    <property type="component" value="Unassembled WGS sequence"/>
</dbReference>
<dbReference type="RefSeq" id="WP_202204154.1">
    <property type="nucleotide sequence ID" value="NZ_BNED01000006.1"/>
</dbReference>
<evidence type="ECO:0000256" key="1">
    <source>
        <dbReference type="SAM" id="MobiDB-lite"/>
    </source>
</evidence>
<gene>
    <name evidence="2" type="ORF">Sspor_81110</name>
</gene>
<comment type="caution">
    <text evidence="2">The sequence shown here is derived from an EMBL/GenBank/DDBJ whole genome shotgun (WGS) entry which is preliminary data.</text>
</comment>
<evidence type="ECO:0008006" key="4">
    <source>
        <dbReference type="Google" id="ProtNLM"/>
    </source>
</evidence>
<evidence type="ECO:0000313" key="3">
    <source>
        <dbReference type="Proteomes" id="UP000608522"/>
    </source>
</evidence>
<dbReference type="EMBL" id="BNED01000006">
    <property type="protein sequence ID" value="GHI82550.1"/>
    <property type="molecule type" value="Genomic_DNA"/>
</dbReference>